<evidence type="ECO:0000313" key="3">
    <source>
        <dbReference type="EMBL" id="RKN41636.1"/>
    </source>
</evidence>
<feature type="region of interest" description="Disordered" evidence="1">
    <location>
        <begin position="38"/>
        <end position="61"/>
    </location>
</feature>
<evidence type="ECO:0000256" key="1">
    <source>
        <dbReference type="SAM" id="MobiDB-lite"/>
    </source>
</evidence>
<gene>
    <name evidence="3" type="ORF">D7294_14175</name>
</gene>
<dbReference type="PANTHER" id="PTHR38589">
    <property type="entry name" value="BLR0621 PROTEIN"/>
    <property type="match status" value="1"/>
</dbReference>
<comment type="caution">
    <text evidence="3">The sequence shown here is derived from an EMBL/GenBank/DDBJ whole genome shotgun (WGS) entry which is preliminary data.</text>
</comment>
<sequence>MPTLAAAVLGALSACGVLPGGEPTAGQARAAGAAERQEVHAGEAAAGPLPRRPPGLGPRTLAEIPREAGQVVLVRGEGPDSSDSSVVLYERTAAGWRAGASWPAHNALRGWTADHHEGDLRSPMGVFTLSDAGGRLPDPGSKLPYHRSDAFTADGTGFEGEPLAGAFDYVVAIDYNRSPGVSPLDATRPLGVDRGGGIWLHVDHGGPTHGCVTLAEEHMRLLLRRLDPARHPVIVMGDAASLSR</sequence>
<protein>
    <recommendedName>
        <fullName evidence="2">L,D-TPase catalytic domain-containing protein</fullName>
    </recommendedName>
</protein>
<evidence type="ECO:0000313" key="4">
    <source>
        <dbReference type="Proteomes" id="UP000272474"/>
    </source>
</evidence>
<feature type="domain" description="L,D-TPase catalytic" evidence="2">
    <location>
        <begin position="116"/>
        <end position="235"/>
    </location>
</feature>
<reference evidence="3 4" key="1">
    <citation type="journal article" date="2014" name="Int. J. Syst. Evol. Microbiol.">
        <title>Streptomyces hoynatensis sp. nov., isolated from deep marine sediment.</title>
        <authorList>
            <person name="Veyisoglu A."/>
            <person name="Sahin N."/>
        </authorList>
    </citation>
    <scope>NUCLEOTIDE SEQUENCE [LARGE SCALE GENOMIC DNA]</scope>
    <source>
        <strain evidence="3 4">KCTC 29097</strain>
    </source>
</reference>
<dbReference type="Proteomes" id="UP000272474">
    <property type="component" value="Unassembled WGS sequence"/>
</dbReference>
<dbReference type="AlphaFoldDB" id="A0A3A9Z2I9"/>
<dbReference type="Pfam" id="PF03734">
    <property type="entry name" value="YkuD"/>
    <property type="match status" value="1"/>
</dbReference>
<dbReference type="GO" id="GO:0016740">
    <property type="term" value="F:transferase activity"/>
    <property type="evidence" value="ECO:0007669"/>
    <property type="project" value="InterPro"/>
</dbReference>
<evidence type="ECO:0000259" key="2">
    <source>
        <dbReference type="Pfam" id="PF03734"/>
    </source>
</evidence>
<proteinExistence type="predicted"/>
<dbReference type="InterPro" id="IPR005490">
    <property type="entry name" value="LD_TPept_cat_dom"/>
</dbReference>
<dbReference type="PANTHER" id="PTHR38589:SF1">
    <property type="entry name" value="BLR0621 PROTEIN"/>
    <property type="match status" value="1"/>
</dbReference>
<dbReference type="OrthoDB" id="3868753at2"/>
<name>A0A3A9Z2I9_9ACTN</name>
<accession>A0A3A9Z2I9</accession>
<dbReference type="RefSeq" id="WP_120679474.1">
    <property type="nucleotide sequence ID" value="NZ_RBAL01000007.1"/>
</dbReference>
<dbReference type="EMBL" id="RBAL01000007">
    <property type="protein sequence ID" value="RKN41636.1"/>
    <property type="molecule type" value="Genomic_DNA"/>
</dbReference>
<keyword evidence="4" id="KW-1185">Reference proteome</keyword>
<organism evidence="3 4">
    <name type="scientific">Streptomyces hoynatensis</name>
    <dbReference type="NCBI Taxonomy" id="1141874"/>
    <lineage>
        <taxon>Bacteria</taxon>
        <taxon>Bacillati</taxon>
        <taxon>Actinomycetota</taxon>
        <taxon>Actinomycetes</taxon>
        <taxon>Kitasatosporales</taxon>
        <taxon>Streptomycetaceae</taxon>
        <taxon>Streptomyces</taxon>
    </lineage>
</organism>